<sequence>MRRQISGMCLPCPAYSRPDSEQDVGRVIRNPQGKEHYTLLYCIGSGSYGAVFVAADNARSCFYAIKQIRLQGFTNPLSALSEGKETSPRKREAQAGTNTEVCALRHLNIRPHSSIPMFYHAFNADDSLYIVMEFSSGSALTNLLARYRSLNSGVFPTIPYYYLKFLVRCLLRAIHHCHRSGVAHLDIKPDNIHVEGPARLILVDFGQSYTIHEGVSDDPWLDSRIGAMAFLPPEILTSSTLYTSSYLNLKNLVPAFSLDPSLSPTCQGSAQIQLSSKTPHRTPTVADVKEQTVPHQGSPSAKNRDGEVLNRPGDSSLSTSSDSKKSKSTSTRSSSLSISYTPMHHVSTLFLKDSALYYSKSRFQITGTRFRLWMDALLRMRKFAEVDRSRTPPLRVSFENGSVKLNAVDLRDIMEISEALNDSAAKYNANSPEPAFMDSSATTFPSASDLLEIGIKLGILDLKGTTLHIFNSKLAIDSWAIGLVLLICLIGDYPFRDVSAFETVPSVQLMAEAIRQQLDSTLETISQGNFERYKLYLKTLNDRASCDFCGKCSLCLMEKNFCNQQLRKNIAKFCHKPVLLPESFVVSSHGPLSPDLHVDLFLLIAGLLHPNPKARMSISEAMECPWLANINEFTLQQHENYSSASNTAIFSSDIRLQELTMTTDTRTGSLSSTVDNFVKSVKEFHKSSNSATDSEHSRPPAVQATNIIRAGSRKSHLSGAEQVRDHSCSGIISRKYSAASGIPEVNAKTARVSISAGSVMSSMVTDDNDTAEKPFDFEAYKQGRLNFDTDAHKLIFDESCDTSGGDSSSL</sequence>
<proteinExistence type="predicted"/>
<dbReference type="GO" id="GO:0005634">
    <property type="term" value="C:nucleus"/>
    <property type="evidence" value="ECO:0007669"/>
    <property type="project" value="TreeGrafter"/>
</dbReference>
<feature type="binding site" evidence="1">
    <location>
        <position position="66"/>
    </location>
    <ligand>
        <name>ATP</name>
        <dbReference type="ChEBI" id="CHEBI:30616"/>
    </ligand>
</feature>
<feature type="compositionally biased region" description="Low complexity" evidence="2">
    <location>
        <begin position="328"/>
        <end position="337"/>
    </location>
</feature>
<dbReference type="CDD" id="cd00180">
    <property type="entry name" value="PKc"/>
    <property type="match status" value="1"/>
</dbReference>
<dbReference type="PROSITE" id="PS50011">
    <property type="entry name" value="PROTEIN_KINASE_DOM"/>
    <property type="match status" value="1"/>
</dbReference>
<dbReference type="InterPro" id="IPR011009">
    <property type="entry name" value="Kinase-like_dom_sf"/>
</dbReference>
<dbReference type="GO" id="GO:0051598">
    <property type="term" value="P:meiotic recombination checkpoint signaling"/>
    <property type="evidence" value="ECO:0007669"/>
    <property type="project" value="TreeGrafter"/>
</dbReference>
<dbReference type="OrthoDB" id="541276at2759"/>
<feature type="region of interest" description="Disordered" evidence="2">
    <location>
        <begin position="269"/>
        <end position="337"/>
    </location>
</feature>
<dbReference type="Gene3D" id="1.10.510.10">
    <property type="entry name" value="Transferase(Phosphotransferase) domain 1"/>
    <property type="match status" value="2"/>
</dbReference>
<dbReference type="InterPro" id="IPR017441">
    <property type="entry name" value="Protein_kinase_ATP_BS"/>
</dbReference>
<protein>
    <submittedName>
        <fullName evidence="4">Kinase/Syntaxin</fullName>
    </submittedName>
</protein>
<dbReference type="SMART" id="SM00220">
    <property type="entry name" value="S_TKc"/>
    <property type="match status" value="1"/>
</dbReference>
<dbReference type="Pfam" id="PF00069">
    <property type="entry name" value="Pkinase"/>
    <property type="match status" value="1"/>
</dbReference>
<dbReference type="EMBL" id="JXTI01000008">
    <property type="protein sequence ID" value="KWX15433.1"/>
    <property type="molecule type" value="Genomic_DNA"/>
</dbReference>
<reference evidence="4 5" key="1">
    <citation type="journal article" date="2015" name="Mol. Biochem. Parasitol.">
        <title>Identification of polymorphic genes for use in assemblage B genotyping assays through comparative genomics of multiple assemblage B Giardia duodenalis isolates.</title>
        <authorList>
            <person name="Wielinga C."/>
            <person name="Thompson R.C."/>
            <person name="Monis P."/>
            <person name="Ryan U."/>
        </authorList>
    </citation>
    <scope>NUCLEOTIDE SEQUENCE [LARGE SCALE GENOMIC DNA]</scope>
    <source>
        <strain evidence="4 5">BAH15c1</strain>
    </source>
</reference>
<dbReference type="Proteomes" id="UP000070089">
    <property type="component" value="Unassembled WGS sequence"/>
</dbReference>
<dbReference type="GO" id="GO:0005524">
    <property type="term" value="F:ATP binding"/>
    <property type="evidence" value="ECO:0007669"/>
    <property type="project" value="UniProtKB-UniRule"/>
</dbReference>
<name>A0A132NZF2_GIAIN</name>
<evidence type="ECO:0000259" key="3">
    <source>
        <dbReference type="PROSITE" id="PS50011"/>
    </source>
</evidence>
<evidence type="ECO:0000313" key="4">
    <source>
        <dbReference type="EMBL" id="KWX15433.1"/>
    </source>
</evidence>
<comment type="caution">
    <text evidence="4">The sequence shown here is derived from an EMBL/GenBank/DDBJ whole genome shotgun (WGS) entry which is preliminary data.</text>
</comment>
<feature type="domain" description="Protein kinase" evidence="3">
    <location>
        <begin position="37"/>
        <end position="627"/>
    </location>
</feature>
<dbReference type="SUPFAM" id="SSF56112">
    <property type="entry name" value="Protein kinase-like (PK-like)"/>
    <property type="match status" value="2"/>
</dbReference>
<evidence type="ECO:0000256" key="2">
    <source>
        <dbReference type="SAM" id="MobiDB-lite"/>
    </source>
</evidence>
<accession>A0A132NZF2</accession>
<dbReference type="GO" id="GO:0005737">
    <property type="term" value="C:cytoplasm"/>
    <property type="evidence" value="ECO:0007669"/>
    <property type="project" value="TreeGrafter"/>
</dbReference>
<evidence type="ECO:0000256" key="1">
    <source>
        <dbReference type="PROSITE-ProRule" id="PRU10141"/>
    </source>
</evidence>
<keyword evidence="4" id="KW-0808">Transferase</keyword>
<evidence type="ECO:0000313" key="5">
    <source>
        <dbReference type="Proteomes" id="UP000070089"/>
    </source>
</evidence>
<keyword evidence="1" id="KW-0547">Nucleotide-binding</keyword>
<keyword evidence="1" id="KW-0067">ATP-binding</keyword>
<gene>
    <name evidence="4" type="ORF">QR46_0527</name>
</gene>
<organism evidence="4 5">
    <name type="scientific">Giardia duodenalis assemblage B</name>
    <dbReference type="NCBI Taxonomy" id="1394984"/>
    <lineage>
        <taxon>Eukaryota</taxon>
        <taxon>Metamonada</taxon>
        <taxon>Diplomonadida</taxon>
        <taxon>Hexamitidae</taxon>
        <taxon>Giardiinae</taxon>
        <taxon>Giardia</taxon>
    </lineage>
</organism>
<dbReference type="PANTHER" id="PTHR44167:SF29">
    <property type="entry name" value="SERINE_THREONINE PROTEIN KINASE-43"/>
    <property type="match status" value="1"/>
</dbReference>
<keyword evidence="4" id="KW-0418">Kinase</keyword>
<dbReference type="GO" id="GO:0004674">
    <property type="term" value="F:protein serine/threonine kinase activity"/>
    <property type="evidence" value="ECO:0007669"/>
    <property type="project" value="TreeGrafter"/>
</dbReference>
<dbReference type="PANTHER" id="PTHR44167">
    <property type="entry name" value="OVARIAN-SPECIFIC SERINE/THREONINE-PROTEIN KINASE LOK-RELATED"/>
    <property type="match status" value="1"/>
</dbReference>
<dbReference type="AlphaFoldDB" id="A0A132NZF2"/>
<dbReference type="InterPro" id="IPR000719">
    <property type="entry name" value="Prot_kinase_dom"/>
</dbReference>
<dbReference type="PROSITE" id="PS00107">
    <property type="entry name" value="PROTEIN_KINASE_ATP"/>
    <property type="match status" value="1"/>
</dbReference>
<dbReference type="VEuPathDB" id="GiardiaDB:QR46_0527"/>